<dbReference type="GO" id="GO:0008927">
    <property type="term" value="F:mannonate dehydratase activity"/>
    <property type="evidence" value="ECO:0007669"/>
    <property type="project" value="UniProtKB-EC"/>
</dbReference>
<dbReference type="EC" id="4.2.1.8" evidence="7"/>
<dbReference type="PANTHER" id="PTHR30387">
    <property type="entry name" value="MANNONATE DEHYDRATASE"/>
    <property type="match status" value="1"/>
</dbReference>
<evidence type="ECO:0000256" key="3">
    <source>
        <dbReference type="ARBA" id="ARBA00001954"/>
    </source>
</evidence>
<dbReference type="GO" id="GO:0030145">
    <property type="term" value="F:manganese ion binding"/>
    <property type="evidence" value="ECO:0007669"/>
    <property type="project" value="TreeGrafter"/>
</dbReference>
<dbReference type="AlphaFoldDB" id="A8MDY1"/>
<protein>
    <recommendedName>
        <fullName evidence="7">mannonate dehydratase</fullName>
        <ecNumber evidence="7">4.2.1.8</ecNumber>
    </recommendedName>
</protein>
<dbReference type="eggNOG" id="arCOG05324">
    <property type="taxonomic scope" value="Archaea"/>
</dbReference>
<dbReference type="InterPro" id="IPR004628">
    <property type="entry name" value="Man_deHydtase"/>
</dbReference>
<dbReference type="InterPro" id="IPR036237">
    <property type="entry name" value="Xyl_isomerase-like_sf"/>
</dbReference>
<dbReference type="OrthoDB" id="39900at2157"/>
<dbReference type="GO" id="GO:0008198">
    <property type="term" value="F:ferrous iron binding"/>
    <property type="evidence" value="ECO:0007669"/>
    <property type="project" value="TreeGrafter"/>
</dbReference>
<evidence type="ECO:0000256" key="6">
    <source>
        <dbReference type="ARBA" id="ARBA00007389"/>
    </source>
</evidence>
<keyword evidence="8" id="KW-0408">Iron</keyword>
<dbReference type="GeneID" id="5709641"/>
<keyword evidence="12" id="KW-1185">Reference proteome</keyword>
<evidence type="ECO:0000313" key="12">
    <source>
        <dbReference type="Proteomes" id="UP000001137"/>
    </source>
</evidence>
<dbReference type="GO" id="GO:0042840">
    <property type="term" value="P:D-glucuronate catabolic process"/>
    <property type="evidence" value="ECO:0007669"/>
    <property type="project" value="TreeGrafter"/>
</dbReference>
<proteinExistence type="inferred from homology"/>
<organism evidence="11 12">
    <name type="scientific">Caldivirga maquilingensis (strain ATCC 700844 / DSM 13496 / JCM 10307 / IC-167)</name>
    <dbReference type="NCBI Taxonomy" id="397948"/>
    <lineage>
        <taxon>Archaea</taxon>
        <taxon>Thermoproteota</taxon>
        <taxon>Thermoprotei</taxon>
        <taxon>Thermoproteales</taxon>
        <taxon>Thermoproteaceae</taxon>
        <taxon>Caldivirga</taxon>
    </lineage>
</organism>
<gene>
    <name evidence="11" type="ordered locus">Cmaq_1160</name>
</gene>
<sequence length="342" mass="38463">MGVGDTGVRLRIAEIILDSSPTVFWDMLRQVGVEEATGILPRAYPDWRQWRAWDPWDYAPLSNYKRMIEEAGFKLTIIEDNPPMDKLIYGLPGKEEQLDNVAKLIENMGKLGISTWVYNWMPTGWLRTRTALRGRGGAYTSGFYEEDLKDSPPPKFGKVDASTLWRTLKDFLEYIIPIAESANVRLAMHPDDPPIPEVAGTARIMNSIEAFDKLLSLVKSEYNGITMCLGNFSLMTNDLPGLIRHFVPTGRVFFVHFRAVRGTARGFEEVFIDEAGEEFYLAMKEFVRHKFYGPFRVDHTPTLSGDIAQLSTPGYSALGRLHAIGFLQGLFKAAVAEVEGSG</sequence>
<dbReference type="EMBL" id="CP000852">
    <property type="protein sequence ID" value="ABW01987.1"/>
    <property type="molecule type" value="Genomic_DNA"/>
</dbReference>
<comment type="pathway">
    <text evidence="5">Carbohydrate metabolism; pentose and glucuronate interconversion.</text>
</comment>
<dbReference type="PANTHER" id="PTHR30387:SF2">
    <property type="entry name" value="MANNONATE DEHYDRATASE"/>
    <property type="match status" value="1"/>
</dbReference>
<comment type="cofactor">
    <cofactor evidence="3">
        <name>Fe(2+)</name>
        <dbReference type="ChEBI" id="CHEBI:29033"/>
    </cofactor>
</comment>
<keyword evidence="10 11" id="KW-0456">Lyase</keyword>
<dbReference type="Gene3D" id="3.20.20.150">
    <property type="entry name" value="Divalent-metal-dependent TIM barrel enzymes"/>
    <property type="match status" value="1"/>
</dbReference>
<evidence type="ECO:0000256" key="1">
    <source>
        <dbReference type="ARBA" id="ARBA00001794"/>
    </source>
</evidence>
<evidence type="ECO:0000256" key="10">
    <source>
        <dbReference type="ARBA" id="ARBA00023239"/>
    </source>
</evidence>
<reference evidence="11 12" key="1">
    <citation type="submission" date="2007-10" db="EMBL/GenBank/DDBJ databases">
        <title>Complete sequence of Caldivirga maquilingensis IC-167.</title>
        <authorList>
            <consortium name="US DOE Joint Genome Institute"/>
            <person name="Copeland A."/>
            <person name="Lucas S."/>
            <person name="Lapidus A."/>
            <person name="Barry K."/>
            <person name="Glavina del Rio T."/>
            <person name="Dalin E."/>
            <person name="Tice H."/>
            <person name="Pitluck S."/>
            <person name="Saunders E."/>
            <person name="Brettin T."/>
            <person name="Bruce D."/>
            <person name="Detter J.C."/>
            <person name="Han C."/>
            <person name="Schmutz J."/>
            <person name="Larimer F."/>
            <person name="Land M."/>
            <person name="Hauser L."/>
            <person name="Kyrpides N."/>
            <person name="Ivanova N."/>
            <person name="Biddle J.F."/>
            <person name="Zhang Z."/>
            <person name="Fitz-Gibbon S.T."/>
            <person name="Lowe T.M."/>
            <person name="Saltikov C."/>
            <person name="House C.H."/>
            <person name="Richardson P."/>
        </authorList>
    </citation>
    <scope>NUCLEOTIDE SEQUENCE [LARGE SCALE GENOMIC DNA]</scope>
    <source>
        <strain evidence="12">ATCC 700844 / DSM 13496 / JCM 10307 / IC-167</strain>
    </source>
</reference>
<evidence type="ECO:0000313" key="11">
    <source>
        <dbReference type="EMBL" id="ABW01987.1"/>
    </source>
</evidence>
<dbReference type="STRING" id="397948.Cmaq_1160"/>
<evidence type="ECO:0000256" key="8">
    <source>
        <dbReference type="ARBA" id="ARBA00023004"/>
    </source>
</evidence>
<dbReference type="RefSeq" id="WP_012186206.1">
    <property type="nucleotide sequence ID" value="NC_009954.1"/>
</dbReference>
<comment type="catalytic activity">
    <reaction evidence="1">
        <text>D-mannonate = 2-dehydro-3-deoxy-D-gluconate + H2O</text>
        <dbReference type="Rhea" id="RHEA:20097"/>
        <dbReference type="ChEBI" id="CHEBI:15377"/>
        <dbReference type="ChEBI" id="CHEBI:17767"/>
        <dbReference type="ChEBI" id="CHEBI:57990"/>
        <dbReference type="EC" id="4.2.1.8"/>
    </reaction>
</comment>
<evidence type="ECO:0000256" key="7">
    <source>
        <dbReference type="ARBA" id="ARBA00012927"/>
    </source>
</evidence>
<dbReference type="Proteomes" id="UP000001137">
    <property type="component" value="Chromosome"/>
</dbReference>
<evidence type="ECO:0000256" key="5">
    <source>
        <dbReference type="ARBA" id="ARBA00004892"/>
    </source>
</evidence>
<dbReference type="KEGG" id="cma:Cmaq_1160"/>
<dbReference type="PIRSF" id="PIRSF016049">
    <property type="entry name" value="Man_dehyd"/>
    <property type="match status" value="1"/>
</dbReference>
<comment type="cofactor">
    <cofactor evidence="2">
        <name>Mn(2+)</name>
        <dbReference type="ChEBI" id="CHEBI:29035"/>
    </cofactor>
</comment>
<dbReference type="Pfam" id="PF03786">
    <property type="entry name" value="UxuA"/>
    <property type="match status" value="2"/>
</dbReference>
<name>A8MDY1_CALMQ</name>
<dbReference type="SUPFAM" id="SSF51658">
    <property type="entry name" value="Xylose isomerase-like"/>
    <property type="match status" value="1"/>
</dbReference>
<comment type="function">
    <text evidence="4">Catalyzes the dehydration of D-mannonate.</text>
</comment>
<dbReference type="HOGENOM" id="CLU_058621_0_0_2"/>
<accession>A8MDY1</accession>
<keyword evidence="9" id="KW-0464">Manganese</keyword>
<comment type="similarity">
    <text evidence="6">Belongs to the mannonate dehydratase family.</text>
</comment>
<evidence type="ECO:0000256" key="4">
    <source>
        <dbReference type="ARBA" id="ARBA00002713"/>
    </source>
</evidence>
<evidence type="ECO:0000256" key="9">
    <source>
        <dbReference type="ARBA" id="ARBA00023211"/>
    </source>
</evidence>
<evidence type="ECO:0000256" key="2">
    <source>
        <dbReference type="ARBA" id="ARBA00001936"/>
    </source>
</evidence>